<dbReference type="OMA" id="MASCHAH"/>
<proteinExistence type="predicted"/>
<gene>
    <name evidence="2" type="ORF">B456_004G150100</name>
</gene>
<protein>
    <recommendedName>
        <fullName evidence="1">Retrotransposon Copia-like N-terminal domain-containing protein</fullName>
    </recommendedName>
</protein>
<keyword evidence="3" id="KW-1185">Reference proteome</keyword>
<dbReference type="PANTHER" id="PTHR37610:SF60">
    <property type="entry name" value="RETROTRANSPOSON COPIA-LIKE N-TERMINAL DOMAIN-CONTAINING PROTEIN"/>
    <property type="match status" value="1"/>
</dbReference>
<dbReference type="InterPro" id="IPR029472">
    <property type="entry name" value="Copia-like_N"/>
</dbReference>
<sequence>MIHALTAKNKIGFIDGSIEAPSQDKNPTEFTLWNQCNSMILSWLTHSVELNLAEVIVHAKTAHQVWIDLRDQFSQKNAPTIFQVQKSIATIT</sequence>
<organism evidence="2 3">
    <name type="scientific">Gossypium raimondii</name>
    <name type="common">Peruvian cotton</name>
    <name type="synonym">Gossypium klotzschianum subsp. raimondii</name>
    <dbReference type="NCBI Taxonomy" id="29730"/>
    <lineage>
        <taxon>Eukaryota</taxon>
        <taxon>Viridiplantae</taxon>
        <taxon>Streptophyta</taxon>
        <taxon>Embryophyta</taxon>
        <taxon>Tracheophyta</taxon>
        <taxon>Spermatophyta</taxon>
        <taxon>Magnoliopsida</taxon>
        <taxon>eudicotyledons</taxon>
        <taxon>Gunneridae</taxon>
        <taxon>Pentapetalae</taxon>
        <taxon>rosids</taxon>
        <taxon>malvids</taxon>
        <taxon>Malvales</taxon>
        <taxon>Malvaceae</taxon>
        <taxon>Malvoideae</taxon>
        <taxon>Gossypium</taxon>
    </lineage>
</organism>
<dbReference type="eggNOG" id="KOG0017">
    <property type="taxonomic scope" value="Eukaryota"/>
</dbReference>
<evidence type="ECO:0000259" key="1">
    <source>
        <dbReference type="Pfam" id="PF14244"/>
    </source>
</evidence>
<dbReference type="AlphaFoldDB" id="A0A0D2QXZ6"/>
<dbReference type="Pfam" id="PF14244">
    <property type="entry name" value="Retrotran_gag_3"/>
    <property type="match status" value="1"/>
</dbReference>
<dbReference type="Gramene" id="KJB24544">
    <property type="protein sequence ID" value="KJB24544"/>
    <property type="gene ID" value="B456_004G150100"/>
</dbReference>
<evidence type="ECO:0000313" key="2">
    <source>
        <dbReference type="EMBL" id="KJB24544.1"/>
    </source>
</evidence>
<feature type="domain" description="Retrotransposon Copia-like N-terminal" evidence="1">
    <location>
        <begin position="1"/>
        <end position="22"/>
    </location>
</feature>
<dbReference type="EMBL" id="CM001743">
    <property type="protein sequence ID" value="KJB24544.1"/>
    <property type="molecule type" value="Genomic_DNA"/>
</dbReference>
<evidence type="ECO:0000313" key="3">
    <source>
        <dbReference type="Proteomes" id="UP000032304"/>
    </source>
</evidence>
<reference evidence="2 3" key="1">
    <citation type="journal article" date="2012" name="Nature">
        <title>Repeated polyploidization of Gossypium genomes and the evolution of spinnable cotton fibres.</title>
        <authorList>
            <person name="Paterson A.H."/>
            <person name="Wendel J.F."/>
            <person name="Gundlach H."/>
            <person name="Guo H."/>
            <person name="Jenkins J."/>
            <person name="Jin D."/>
            <person name="Llewellyn D."/>
            <person name="Showmaker K.C."/>
            <person name="Shu S."/>
            <person name="Udall J."/>
            <person name="Yoo M.J."/>
            <person name="Byers R."/>
            <person name="Chen W."/>
            <person name="Doron-Faigenboim A."/>
            <person name="Duke M.V."/>
            <person name="Gong L."/>
            <person name="Grimwood J."/>
            <person name="Grover C."/>
            <person name="Grupp K."/>
            <person name="Hu G."/>
            <person name="Lee T.H."/>
            <person name="Li J."/>
            <person name="Lin L."/>
            <person name="Liu T."/>
            <person name="Marler B.S."/>
            <person name="Page J.T."/>
            <person name="Roberts A.W."/>
            <person name="Romanel E."/>
            <person name="Sanders W.S."/>
            <person name="Szadkowski E."/>
            <person name="Tan X."/>
            <person name="Tang H."/>
            <person name="Xu C."/>
            <person name="Wang J."/>
            <person name="Wang Z."/>
            <person name="Zhang D."/>
            <person name="Zhang L."/>
            <person name="Ashrafi H."/>
            <person name="Bedon F."/>
            <person name="Bowers J.E."/>
            <person name="Brubaker C.L."/>
            <person name="Chee P.W."/>
            <person name="Das S."/>
            <person name="Gingle A.R."/>
            <person name="Haigler C.H."/>
            <person name="Harker D."/>
            <person name="Hoffmann L.V."/>
            <person name="Hovav R."/>
            <person name="Jones D.C."/>
            <person name="Lemke C."/>
            <person name="Mansoor S."/>
            <person name="ur Rahman M."/>
            <person name="Rainville L.N."/>
            <person name="Rambani A."/>
            <person name="Reddy U.K."/>
            <person name="Rong J.K."/>
            <person name="Saranga Y."/>
            <person name="Scheffler B.E."/>
            <person name="Scheffler J.A."/>
            <person name="Stelly D.M."/>
            <person name="Triplett B.A."/>
            <person name="Van Deynze A."/>
            <person name="Vaslin M.F."/>
            <person name="Waghmare V.N."/>
            <person name="Walford S.A."/>
            <person name="Wright R.J."/>
            <person name="Zaki E.A."/>
            <person name="Zhang T."/>
            <person name="Dennis E.S."/>
            <person name="Mayer K.F."/>
            <person name="Peterson D.G."/>
            <person name="Rokhsar D.S."/>
            <person name="Wang X."/>
            <person name="Schmutz J."/>
        </authorList>
    </citation>
    <scope>NUCLEOTIDE SEQUENCE [LARGE SCALE GENOMIC DNA]</scope>
</reference>
<accession>A0A0D2QXZ6</accession>
<dbReference type="Proteomes" id="UP000032304">
    <property type="component" value="Chromosome 4"/>
</dbReference>
<dbReference type="PANTHER" id="PTHR37610">
    <property type="entry name" value="CCHC-TYPE DOMAIN-CONTAINING PROTEIN"/>
    <property type="match status" value="1"/>
</dbReference>
<name>A0A0D2QXZ6_GOSRA</name>